<evidence type="ECO:0000256" key="13">
    <source>
        <dbReference type="ARBA" id="ARBA00023136"/>
    </source>
</evidence>
<dbReference type="InterPro" id="IPR001460">
    <property type="entry name" value="PCN-bd_Tpept"/>
</dbReference>
<evidence type="ECO:0000256" key="8">
    <source>
        <dbReference type="ARBA" id="ARBA00022692"/>
    </source>
</evidence>
<dbReference type="GO" id="GO:0030288">
    <property type="term" value="C:outer membrane-bounded periplasmic space"/>
    <property type="evidence" value="ECO:0007669"/>
    <property type="project" value="TreeGrafter"/>
</dbReference>
<dbReference type="GO" id="GO:0009252">
    <property type="term" value="P:peptidoglycan biosynthetic process"/>
    <property type="evidence" value="ECO:0007669"/>
    <property type="project" value="UniProtKB-KW"/>
</dbReference>
<comment type="similarity">
    <text evidence="2">In the N-terminal section; belongs to the glycosyltransferase 51 family.</text>
</comment>
<name>W4QEM6_9BACI</name>
<evidence type="ECO:0000256" key="2">
    <source>
        <dbReference type="ARBA" id="ARBA00007739"/>
    </source>
</evidence>
<comment type="caution">
    <text evidence="21">The sequence shown here is derived from an EMBL/GenBank/DDBJ whole genome shotgun (WGS) entry which is preliminary data.</text>
</comment>
<keyword evidence="9" id="KW-0378">Hydrolase</keyword>
<dbReference type="GO" id="GO:0008955">
    <property type="term" value="F:peptidoglycan glycosyltransferase activity"/>
    <property type="evidence" value="ECO:0007669"/>
    <property type="project" value="UniProtKB-EC"/>
</dbReference>
<accession>W4QEM6</accession>
<evidence type="ECO:0000256" key="17">
    <source>
        <dbReference type="ARBA" id="ARBA00049902"/>
    </source>
</evidence>
<keyword evidence="3" id="KW-1003">Cell membrane</keyword>
<comment type="similarity">
    <text evidence="1">In the C-terminal section; belongs to the transpeptidase family.</text>
</comment>
<dbReference type="InterPro" id="IPR050396">
    <property type="entry name" value="Glycosyltr_51/Transpeptidase"/>
</dbReference>
<evidence type="ECO:0000256" key="15">
    <source>
        <dbReference type="ARBA" id="ARBA00023316"/>
    </source>
</evidence>
<dbReference type="SUPFAM" id="SSF56601">
    <property type="entry name" value="beta-lactamase/transpeptidase-like"/>
    <property type="match status" value="1"/>
</dbReference>
<dbReference type="Gene3D" id="1.10.3810.10">
    <property type="entry name" value="Biosynthetic peptidoglycan transglycosylase-like"/>
    <property type="match status" value="1"/>
</dbReference>
<evidence type="ECO:0000256" key="1">
    <source>
        <dbReference type="ARBA" id="ARBA00007090"/>
    </source>
</evidence>
<keyword evidence="13 18" id="KW-0472">Membrane</keyword>
<keyword evidence="6" id="KW-0328">Glycosyltransferase</keyword>
<dbReference type="Pfam" id="PF00912">
    <property type="entry name" value="Transgly"/>
    <property type="match status" value="1"/>
</dbReference>
<proteinExistence type="inferred from homology"/>
<gene>
    <name evidence="21" type="ORF">JCM9152_1793</name>
</gene>
<evidence type="ECO:0000256" key="11">
    <source>
        <dbReference type="ARBA" id="ARBA00022984"/>
    </source>
</evidence>
<keyword evidence="8 18" id="KW-0812">Transmembrane</keyword>
<evidence type="ECO:0000259" key="20">
    <source>
        <dbReference type="Pfam" id="PF00912"/>
    </source>
</evidence>
<dbReference type="RefSeq" id="WP_369384541.1">
    <property type="nucleotide sequence ID" value="NZ_BAUU01000011.1"/>
</dbReference>
<evidence type="ECO:0000256" key="6">
    <source>
        <dbReference type="ARBA" id="ARBA00022676"/>
    </source>
</evidence>
<dbReference type="GO" id="GO:0006508">
    <property type="term" value="P:proteolysis"/>
    <property type="evidence" value="ECO:0007669"/>
    <property type="project" value="UniProtKB-KW"/>
</dbReference>
<dbReference type="InterPro" id="IPR001264">
    <property type="entry name" value="Glyco_trans_51"/>
</dbReference>
<dbReference type="AlphaFoldDB" id="W4QEM6"/>
<dbReference type="NCBIfam" id="TIGR02074">
    <property type="entry name" value="PBP_1a_fam"/>
    <property type="match status" value="1"/>
</dbReference>
<feature type="domain" description="Penicillin-binding protein transpeptidase" evidence="19">
    <location>
        <begin position="321"/>
        <end position="591"/>
    </location>
</feature>
<dbReference type="EMBL" id="BAUU01000011">
    <property type="protein sequence ID" value="GAE30387.1"/>
    <property type="molecule type" value="Genomic_DNA"/>
</dbReference>
<sequence length="715" mass="80575">MTMKKRIVLFIGSSFALILLAFIIYLTVLLTGQYVIDEEKLVMKSTTLLVDQNGELITQLYRENREPISILDVPQHVQDAFIAIEDVRFYEHQGFDMRAIGRALYRDIAAGAKVEGGSTITQQLAKNVFLSNEKSWLRKTQEVSIAMNLERRYSKDEILEMYLNQIYFGHGVYGIQAAASLYFNKDVSELTVEEGALLAGLPKAPNAYSPLVDIERSKERRDLVLSVMQRNGFLSADEAVRLKGRTVAVAERQDLNLDPYFTYIDMVMNEAEERYQLTNEELLTGGYTIVVPMDEQLLIDSYTKLQADHYFPSEDSHAEAAFVLIDHQTGGVLAAHGGREYVRKGLNRVDVKRQPGSTFKPIAVFAPALMNGYEPYSLLKDEQIDYDGYSPRNYNDHYQGEVSLYEAIIQSSNAPAVWLLDQMGLDDTITLLNDVQIEIEDRGLAMALGGLSEGVSPLELTAAYQIFANGGYYVEPSFILEIYSRDGEKLGETSQEKRRVVDRQLAWDMTRMLESVVQEGTATAGETQWALAGKTGTTSFPDVQGATRDAWFVGYTPKAVGAVWMGYDVTTMDQYFHGGSQYPTILFKDIISEQMSENSLLTFEKPIDVTELERPIKMPASLDLQASKAFGGRAPFSVRLNWTETEDERVQYTIYEISEESKEEIATVTGIHEYTLPIYNPFITKTYQVVSYNHQTEKSGEASNLVEATFQFGFH</sequence>
<dbReference type="Proteomes" id="UP000018895">
    <property type="component" value="Unassembled WGS sequence"/>
</dbReference>
<evidence type="ECO:0000256" key="18">
    <source>
        <dbReference type="SAM" id="Phobius"/>
    </source>
</evidence>
<dbReference type="PANTHER" id="PTHR32282:SF32">
    <property type="entry name" value="PENICILLIN-BINDING PROTEIN 2A"/>
    <property type="match status" value="1"/>
</dbReference>
<evidence type="ECO:0000256" key="7">
    <source>
        <dbReference type="ARBA" id="ARBA00022679"/>
    </source>
</evidence>
<protein>
    <submittedName>
        <fullName evidence="21">Multimodular transpeptidase-transglycosylase</fullName>
    </submittedName>
</protein>
<keyword evidence="12 18" id="KW-1133">Transmembrane helix</keyword>
<feature type="domain" description="Glycosyl transferase family 51" evidence="20">
    <location>
        <begin position="54"/>
        <end position="229"/>
    </location>
</feature>
<dbReference type="GO" id="GO:0009002">
    <property type="term" value="F:serine-type D-Ala-D-Ala carboxypeptidase activity"/>
    <property type="evidence" value="ECO:0007669"/>
    <property type="project" value="UniProtKB-EC"/>
</dbReference>
<evidence type="ECO:0000256" key="16">
    <source>
        <dbReference type="ARBA" id="ARBA00034000"/>
    </source>
</evidence>
<evidence type="ECO:0000313" key="21">
    <source>
        <dbReference type="EMBL" id="GAE30387.1"/>
    </source>
</evidence>
<comment type="catalytic activity">
    <reaction evidence="17">
        <text>[GlcNAc-(1-&gt;4)-Mur2Ac(oyl-L-Ala-gamma-D-Glu-L-Lys-D-Ala-D-Ala)](n)-di-trans,octa-cis-undecaprenyl diphosphate + beta-D-GlcNAc-(1-&gt;4)-Mur2Ac(oyl-L-Ala-gamma-D-Glu-L-Lys-D-Ala-D-Ala)-di-trans,octa-cis-undecaprenyl diphosphate = [GlcNAc-(1-&gt;4)-Mur2Ac(oyl-L-Ala-gamma-D-Glu-L-Lys-D-Ala-D-Ala)](n+1)-di-trans,octa-cis-undecaprenyl diphosphate + di-trans,octa-cis-undecaprenyl diphosphate + H(+)</text>
        <dbReference type="Rhea" id="RHEA:23708"/>
        <dbReference type="Rhea" id="RHEA-COMP:9602"/>
        <dbReference type="Rhea" id="RHEA-COMP:9603"/>
        <dbReference type="ChEBI" id="CHEBI:15378"/>
        <dbReference type="ChEBI" id="CHEBI:58405"/>
        <dbReference type="ChEBI" id="CHEBI:60033"/>
        <dbReference type="ChEBI" id="CHEBI:78435"/>
        <dbReference type="EC" id="2.4.99.28"/>
    </reaction>
</comment>
<dbReference type="Pfam" id="PF00905">
    <property type="entry name" value="Transpeptidase"/>
    <property type="match status" value="1"/>
</dbReference>
<evidence type="ECO:0000256" key="3">
    <source>
        <dbReference type="ARBA" id="ARBA00022475"/>
    </source>
</evidence>
<evidence type="ECO:0000256" key="4">
    <source>
        <dbReference type="ARBA" id="ARBA00022645"/>
    </source>
</evidence>
<dbReference type="GO" id="GO:0008658">
    <property type="term" value="F:penicillin binding"/>
    <property type="evidence" value="ECO:0007669"/>
    <property type="project" value="InterPro"/>
</dbReference>
<dbReference type="Gene3D" id="3.40.710.10">
    <property type="entry name" value="DD-peptidase/beta-lactamase superfamily"/>
    <property type="match status" value="1"/>
</dbReference>
<keyword evidence="7" id="KW-0808">Transferase</keyword>
<evidence type="ECO:0000256" key="9">
    <source>
        <dbReference type="ARBA" id="ARBA00022801"/>
    </source>
</evidence>
<dbReference type="InterPro" id="IPR023346">
    <property type="entry name" value="Lysozyme-like_dom_sf"/>
</dbReference>
<evidence type="ECO:0000256" key="14">
    <source>
        <dbReference type="ARBA" id="ARBA00023268"/>
    </source>
</evidence>
<reference evidence="21" key="1">
    <citation type="journal article" date="2014" name="Genome Announc.">
        <title>Draft Genome Sequences of Three Alkaliphilic Bacillus Strains, Bacillus wakoensis JCM 9140T, Bacillus akibai JCM 9157T, and Bacillus hemicellulosilyticus JCM 9152T.</title>
        <authorList>
            <person name="Yuki M."/>
            <person name="Oshima K."/>
            <person name="Suda W."/>
            <person name="Oshida Y."/>
            <person name="Kitamura K."/>
            <person name="Iida T."/>
            <person name="Hattori M."/>
            <person name="Ohkuma M."/>
        </authorList>
    </citation>
    <scope>NUCLEOTIDE SEQUENCE [LARGE SCALE GENOMIC DNA]</scope>
    <source>
        <strain evidence="21">JCM 9152</strain>
    </source>
</reference>
<evidence type="ECO:0000313" key="22">
    <source>
        <dbReference type="Proteomes" id="UP000018895"/>
    </source>
</evidence>
<keyword evidence="5" id="KW-0645">Protease</keyword>
<organism evidence="21 22">
    <name type="scientific">Halalkalibacter hemicellulosilyticusJCM 9152</name>
    <dbReference type="NCBI Taxonomy" id="1236971"/>
    <lineage>
        <taxon>Bacteria</taxon>
        <taxon>Bacillati</taxon>
        <taxon>Bacillota</taxon>
        <taxon>Bacilli</taxon>
        <taxon>Bacillales</taxon>
        <taxon>Bacillaceae</taxon>
        <taxon>Halalkalibacter</taxon>
    </lineage>
</organism>
<evidence type="ECO:0000256" key="5">
    <source>
        <dbReference type="ARBA" id="ARBA00022670"/>
    </source>
</evidence>
<keyword evidence="10" id="KW-0133">Cell shape</keyword>
<keyword evidence="15" id="KW-0961">Cell wall biogenesis/degradation</keyword>
<dbReference type="GO" id="GO:0008360">
    <property type="term" value="P:regulation of cell shape"/>
    <property type="evidence" value="ECO:0007669"/>
    <property type="project" value="UniProtKB-KW"/>
</dbReference>
<dbReference type="InterPro" id="IPR012338">
    <property type="entry name" value="Beta-lactam/transpept-like"/>
</dbReference>
<keyword evidence="11" id="KW-0573">Peptidoglycan synthesis</keyword>
<dbReference type="GO" id="GO:0071555">
    <property type="term" value="P:cell wall organization"/>
    <property type="evidence" value="ECO:0007669"/>
    <property type="project" value="UniProtKB-KW"/>
</dbReference>
<keyword evidence="14" id="KW-0511">Multifunctional enzyme</keyword>
<feature type="transmembrane region" description="Helical" evidence="18">
    <location>
        <begin position="7"/>
        <end position="36"/>
    </location>
</feature>
<evidence type="ECO:0000259" key="19">
    <source>
        <dbReference type="Pfam" id="PF00905"/>
    </source>
</evidence>
<dbReference type="SUPFAM" id="SSF53955">
    <property type="entry name" value="Lysozyme-like"/>
    <property type="match status" value="1"/>
</dbReference>
<dbReference type="STRING" id="1236971.JCM9152_1793"/>
<evidence type="ECO:0000256" key="10">
    <source>
        <dbReference type="ARBA" id="ARBA00022960"/>
    </source>
</evidence>
<evidence type="ECO:0000256" key="12">
    <source>
        <dbReference type="ARBA" id="ARBA00022989"/>
    </source>
</evidence>
<comment type="catalytic activity">
    <reaction evidence="16">
        <text>Preferential cleavage: (Ac)2-L-Lys-D-Ala-|-D-Ala. Also transpeptidation of peptidyl-alanyl moieties that are N-acyl substituents of D-alanine.</text>
        <dbReference type="EC" id="3.4.16.4"/>
    </reaction>
</comment>
<keyword evidence="22" id="KW-1185">Reference proteome</keyword>
<keyword evidence="4" id="KW-0121">Carboxypeptidase</keyword>
<dbReference type="FunFam" id="1.10.3810.10:FF:000001">
    <property type="entry name" value="Penicillin-binding protein 1A"/>
    <property type="match status" value="1"/>
</dbReference>
<dbReference type="InterPro" id="IPR036950">
    <property type="entry name" value="PBP_transglycosylase"/>
</dbReference>
<dbReference type="PANTHER" id="PTHR32282">
    <property type="entry name" value="BINDING PROTEIN TRANSPEPTIDASE, PUTATIVE-RELATED"/>
    <property type="match status" value="1"/>
</dbReference>